<evidence type="ECO:0000256" key="1">
    <source>
        <dbReference type="ARBA" id="ARBA00001946"/>
    </source>
</evidence>
<reference evidence="5" key="1">
    <citation type="journal article" date="2011" name="J. Bacteriol.">
        <title>Annotated genome sequence of Lactobacillus pentosus MP-10, which has probiotic potential, from naturally fermented Alorena green table olives.</title>
        <authorList>
            <person name="Abriouel H."/>
            <person name="Benomar N."/>
            <person name="Perez Pulido R."/>
            <person name="Canamero M.M."/>
            <person name="Galvez A."/>
        </authorList>
    </citation>
    <scope>NUCLEOTIDE SEQUENCE</scope>
    <source>
        <strain evidence="5">MP-10</strain>
    </source>
</reference>
<dbReference type="InterPro" id="IPR000086">
    <property type="entry name" value="NUDIX_hydrolase_dom"/>
</dbReference>
<name>F6IYQ3_LACPE</name>
<feature type="domain" description="Nudix hydrolase" evidence="4">
    <location>
        <begin position="31"/>
        <end position="161"/>
    </location>
</feature>
<dbReference type="PROSITE" id="PS51462">
    <property type="entry name" value="NUDIX"/>
    <property type="match status" value="1"/>
</dbReference>
<evidence type="ECO:0000256" key="3">
    <source>
        <dbReference type="RuleBase" id="RU003476"/>
    </source>
</evidence>
<dbReference type="InterPro" id="IPR015797">
    <property type="entry name" value="NUDIX_hydrolase-like_dom_sf"/>
</dbReference>
<protein>
    <submittedName>
        <fullName evidence="5">MutT/nudix family protein</fullName>
        <ecNumber evidence="5">3.6.1.-</ecNumber>
    </submittedName>
</protein>
<dbReference type="InterPro" id="IPR020084">
    <property type="entry name" value="NUDIX_hydrolase_CS"/>
</dbReference>
<dbReference type="PROSITE" id="PS00893">
    <property type="entry name" value="NUDIX_BOX"/>
    <property type="match status" value="1"/>
</dbReference>
<dbReference type="Pfam" id="PF00293">
    <property type="entry name" value="NUDIX"/>
    <property type="match status" value="1"/>
</dbReference>
<dbReference type="Gene3D" id="3.90.79.10">
    <property type="entry name" value="Nucleoside Triphosphate Pyrophosphohydrolase"/>
    <property type="match status" value="1"/>
</dbReference>
<evidence type="ECO:0000256" key="2">
    <source>
        <dbReference type="ARBA" id="ARBA00022801"/>
    </source>
</evidence>
<dbReference type="PANTHER" id="PTHR43046:SF2">
    <property type="entry name" value="8-OXO-DGTP DIPHOSPHATASE-RELATED"/>
    <property type="match status" value="1"/>
</dbReference>
<dbReference type="AlphaFoldDB" id="F6IYQ3"/>
<comment type="cofactor">
    <cofactor evidence="1">
        <name>Mg(2+)</name>
        <dbReference type="ChEBI" id="CHEBI:18420"/>
    </cofactor>
</comment>
<evidence type="ECO:0000259" key="4">
    <source>
        <dbReference type="PROSITE" id="PS51462"/>
    </source>
</evidence>
<dbReference type="SUPFAM" id="SSF55811">
    <property type="entry name" value="Nudix"/>
    <property type="match status" value="1"/>
</dbReference>
<sequence>MSNQNITISGIREEFILGYVLDLRKRVGHLPLVVAGAAMMAQNSTGKIVLIYRTDNHCWGLPAGSTEPGETVQQTARRELKEETGLTVGDLTLIDVFSGPNMHYQYPNGDVIDSVTTLYRANTTGGELIQATDETSTAAFFDLDDLPSPLTPLTKWMLKGE</sequence>
<accession>F6IYQ3</accession>
<dbReference type="PRINTS" id="PR00502">
    <property type="entry name" value="NUDIXFAMILY"/>
</dbReference>
<comment type="similarity">
    <text evidence="3">Belongs to the Nudix hydrolase family.</text>
</comment>
<dbReference type="GO" id="GO:0016787">
    <property type="term" value="F:hydrolase activity"/>
    <property type="evidence" value="ECO:0007669"/>
    <property type="project" value="UniProtKB-KW"/>
</dbReference>
<gene>
    <name evidence="5" type="ORF">LPE_02864</name>
</gene>
<organism evidence="5">
    <name type="scientific">Lactiplantibacillus pentosus MP-10</name>
    <dbReference type="NCBI Taxonomy" id="1028490"/>
    <lineage>
        <taxon>Bacteria</taxon>
        <taxon>Bacillati</taxon>
        <taxon>Bacillota</taxon>
        <taxon>Bacilli</taxon>
        <taxon>Lactobacillales</taxon>
        <taxon>Lactobacillaceae</taxon>
        <taxon>Lactiplantibacillus</taxon>
    </lineage>
</organism>
<dbReference type="EMBL" id="FR871825">
    <property type="protein sequence ID" value="CCB83812.1"/>
    <property type="molecule type" value="Genomic_DNA"/>
</dbReference>
<dbReference type="CDD" id="cd04677">
    <property type="entry name" value="NUDIX_Hydrolase"/>
    <property type="match status" value="1"/>
</dbReference>
<dbReference type="EC" id="3.6.1.-" evidence="5"/>
<proteinExistence type="inferred from homology"/>
<dbReference type="PANTHER" id="PTHR43046">
    <property type="entry name" value="GDP-MANNOSE MANNOSYL HYDROLASE"/>
    <property type="match status" value="1"/>
</dbReference>
<keyword evidence="2 3" id="KW-0378">Hydrolase</keyword>
<evidence type="ECO:0000313" key="5">
    <source>
        <dbReference type="EMBL" id="CCB83812.1"/>
    </source>
</evidence>
<dbReference type="InterPro" id="IPR020476">
    <property type="entry name" value="Nudix_hydrolase"/>
</dbReference>